<proteinExistence type="predicted"/>
<keyword evidence="1" id="KW-0812">Transmembrane</keyword>
<dbReference type="RefSeq" id="WP_188743608.1">
    <property type="nucleotide sequence ID" value="NZ_BAABFW010000023.1"/>
</dbReference>
<reference evidence="2" key="2">
    <citation type="submission" date="2020-09" db="EMBL/GenBank/DDBJ databases">
        <authorList>
            <person name="Sun Q."/>
            <person name="Zhou Y."/>
        </authorList>
    </citation>
    <scope>NUCLEOTIDE SEQUENCE</scope>
    <source>
        <strain evidence="2">CGMCC 1.8984</strain>
    </source>
</reference>
<evidence type="ECO:0000313" key="3">
    <source>
        <dbReference type="Proteomes" id="UP000636956"/>
    </source>
</evidence>
<dbReference type="Proteomes" id="UP000636956">
    <property type="component" value="Unassembled WGS sequence"/>
</dbReference>
<accession>A0A917PMQ3</accession>
<organism evidence="2 3">
    <name type="scientific">Agromyces bauzanensis</name>
    <dbReference type="NCBI Taxonomy" id="1308924"/>
    <lineage>
        <taxon>Bacteria</taxon>
        <taxon>Bacillati</taxon>
        <taxon>Actinomycetota</taxon>
        <taxon>Actinomycetes</taxon>
        <taxon>Micrococcales</taxon>
        <taxon>Microbacteriaceae</taxon>
        <taxon>Agromyces</taxon>
    </lineage>
</organism>
<gene>
    <name evidence="2" type="ORF">GCM10011372_23240</name>
</gene>
<reference evidence="2" key="1">
    <citation type="journal article" date="2014" name="Int. J. Syst. Evol. Microbiol.">
        <title>Complete genome sequence of Corynebacterium casei LMG S-19264T (=DSM 44701T), isolated from a smear-ripened cheese.</title>
        <authorList>
            <consortium name="US DOE Joint Genome Institute (JGI-PGF)"/>
            <person name="Walter F."/>
            <person name="Albersmeier A."/>
            <person name="Kalinowski J."/>
            <person name="Ruckert C."/>
        </authorList>
    </citation>
    <scope>NUCLEOTIDE SEQUENCE</scope>
    <source>
        <strain evidence="2">CGMCC 1.8984</strain>
    </source>
</reference>
<feature type="transmembrane region" description="Helical" evidence="1">
    <location>
        <begin position="117"/>
        <end position="139"/>
    </location>
</feature>
<name>A0A917PMQ3_9MICO</name>
<evidence type="ECO:0000313" key="2">
    <source>
        <dbReference type="EMBL" id="GGJ84309.1"/>
    </source>
</evidence>
<comment type="caution">
    <text evidence="2">The sequence shown here is derived from an EMBL/GenBank/DDBJ whole genome shotgun (WGS) entry which is preliminary data.</text>
</comment>
<feature type="transmembrane region" description="Helical" evidence="1">
    <location>
        <begin position="78"/>
        <end position="111"/>
    </location>
</feature>
<keyword evidence="1" id="KW-1133">Transmembrane helix</keyword>
<evidence type="ECO:0000256" key="1">
    <source>
        <dbReference type="SAM" id="Phobius"/>
    </source>
</evidence>
<dbReference type="AlphaFoldDB" id="A0A917PMQ3"/>
<protein>
    <submittedName>
        <fullName evidence="2">Uncharacterized protein</fullName>
    </submittedName>
</protein>
<sequence length="222" mass="23359">MGLVVTLLAATAALAVMATARRLGAEQFARRAAPFLTAGPAAIWMCVSADAMFAAVAAWATLLLAVSATTRRVALQTLAGLASGVLYGCCVMLSYGLPLLGVLAVTVLVLARAWRPLPWALAGAVAVVVAFAALGFAWWEALPVLQERHWAGIARHRPGAYWTWADLAAVSISAVPWVGAGLGVASVDAFRRSTERGAPGRRAVALSRSPARRCASRRRCRR</sequence>
<keyword evidence="3" id="KW-1185">Reference proteome</keyword>
<keyword evidence="1" id="KW-0472">Membrane</keyword>
<dbReference type="EMBL" id="BMMD01000013">
    <property type="protein sequence ID" value="GGJ84309.1"/>
    <property type="molecule type" value="Genomic_DNA"/>
</dbReference>
<feature type="transmembrane region" description="Helical" evidence="1">
    <location>
        <begin position="42"/>
        <end position="66"/>
    </location>
</feature>